<proteinExistence type="predicted"/>
<sequence length="60" mass="6324">MKKILALKGVEVLSKKQKQQIKGAIGIGCCPSGRGCLVSFPGGSFCEPGRCLPYGGCIFY</sequence>
<dbReference type="EMBL" id="LQRT01000007">
    <property type="protein sequence ID" value="KZS41126.1"/>
    <property type="molecule type" value="Genomic_DNA"/>
</dbReference>
<gene>
    <name evidence="1" type="ORF">AWE51_23540</name>
</gene>
<evidence type="ECO:0000313" key="2">
    <source>
        <dbReference type="Proteomes" id="UP000076715"/>
    </source>
</evidence>
<reference evidence="1 2" key="1">
    <citation type="submission" date="2016-01" db="EMBL/GenBank/DDBJ databases">
        <title>The draft genome sequence of Aquimarina sp. RZW4-3-2.</title>
        <authorList>
            <person name="Wang Y."/>
        </authorList>
    </citation>
    <scope>NUCLEOTIDE SEQUENCE [LARGE SCALE GENOMIC DNA]</scope>
    <source>
        <strain evidence="1 2">RZW4-3-2</strain>
    </source>
</reference>
<protein>
    <recommendedName>
        <fullName evidence="3">Bacteriocin</fullName>
    </recommendedName>
</protein>
<comment type="caution">
    <text evidence="1">The sequence shown here is derived from an EMBL/GenBank/DDBJ whole genome shotgun (WGS) entry which is preliminary data.</text>
</comment>
<dbReference type="OrthoDB" id="1163917at2"/>
<dbReference type="STRING" id="1642818.AWE51_23540"/>
<dbReference type="RefSeq" id="WP_066312969.1">
    <property type="nucleotide sequence ID" value="NZ_LQRT01000007.1"/>
</dbReference>
<evidence type="ECO:0008006" key="3">
    <source>
        <dbReference type="Google" id="ProtNLM"/>
    </source>
</evidence>
<dbReference type="Proteomes" id="UP000076715">
    <property type="component" value="Unassembled WGS sequence"/>
</dbReference>
<accession>A0A162FCA6</accession>
<keyword evidence="2" id="KW-1185">Reference proteome</keyword>
<evidence type="ECO:0000313" key="1">
    <source>
        <dbReference type="EMBL" id="KZS41126.1"/>
    </source>
</evidence>
<organism evidence="1 2">
    <name type="scientific">Aquimarina aggregata</name>
    <dbReference type="NCBI Taxonomy" id="1642818"/>
    <lineage>
        <taxon>Bacteria</taxon>
        <taxon>Pseudomonadati</taxon>
        <taxon>Bacteroidota</taxon>
        <taxon>Flavobacteriia</taxon>
        <taxon>Flavobacteriales</taxon>
        <taxon>Flavobacteriaceae</taxon>
        <taxon>Aquimarina</taxon>
    </lineage>
</organism>
<name>A0A162FCA6_9FLAO</name>
<dbReference type="AlphaFoldDB" id="A0A162FCA6"/>